<dbReference type="Proteomes" id="UP001168821">
    <property type="component" value="Unassembled WGS sequence"/>
</dbReference>
<evidence type="ECO:0000313" key="1">
    <source>
        <dbReference type="EMBL" id="KAJ3649077.1"/>
    </source>
</evidence>
<evidence type="ECO:0000313" key="2">
    <source>
        <dbReference type="Proteomes" id="UP001168821"/>
    </source>
</evidence>
<gene>
    <name evidence="1" type="ORF">Zmor_020839</name>
</gene>
<accession>A0AA38I795</accession>
<organism evidence="1 2">
    <name type="scientific">Zophobas morio</name>
    <dbReference type="NCBI Taxonomy" id="2755281"/>
    <lineage>
        <taxon>Eukaryota</taxon>
        <taxon>Metazoa</taxon>
        <taxon>Ecdysozoa</taxon>
        <taxon>Arthropoda</taxon>
        <taxon>Hexapoda</taxon>
        <taxon>Insecta</taxon>
        <taxon>Pterygota</taxon>
        <taxon>Neoptera</taxon>
        <taxon>Endopterygota</taxon>
        <taxon>Coleoptera</taxon>
        <taxon>Polyphaga</taxon>
        <taxon>Cucujiformia</taxon>
        <taxon>Tenebrionidae</taxon>
        <taxon>Zophobas</taxon>
    </lineage>
</organism>
<name>A0AA38I795_9CUCU</name>
<comment type="caution">
    <text evidence="1">The sequence shown here is derived from an EMBL/GenBank/DDBJ whole genome shotgun (WGS) entry which is preliminary data.</text>
</comment>
<reference evidence="1" key="1">
    <citation type="journal article" date="2023" name="G3 (Bethesda)">
        <title>Whole genome assemblies of Zophobas morio and Tenebrio molitor.</title>
        <authorList>
            <person name="Kaur S."/>
            <person name="Stinson S.A."/>
            <person name="diCenzo G.C."/>
        </authorList>
    </citation>
    <scope>NUCLEOTIDE SEQUENCE</scope>
    <source>
        <strain evidence="1">QUZm001</strain>
    </source>
</reference>
<evidence type="ECO:0008006" key="3">
    <source>
        <dbReference type="Google" id="ProtNLM"/>
    </source>
</evidence>
<dbReference type="EMBL" id="JALNTZ010000006">
    <property type="protein sequence ID" value="KAJ3649077.1"/>
    <property type="molecule type" value="Genomic_DNA"/>
</dbReference>
<keyword evidence="2" id="KW-1185">Reference proteome</keyword>
<sequence length="118" mass="14281">MGVEEEQMIDVWERKVLRKIFGGRKVEGIWQRRTNAELYNLYNEPDVVRIVRGQRARWLGHVARMGKNRSQVGRRQGRLRKRWIKEVEANLRKAGITQWRRRAEDKDSWRRIVNLIIC</sequence>
<dbReference type="AlphaFoldDB" id="A0AA38I795"/>
<proteinExistence type="predicted"/>
<protein>
    <recommendedName>
        <fullName evidence="3">Endonuclease-reverse transcriptase</fullName>
    </recommendedName>
</protein>